<keyword evidence="1" id="KW-0812">Transmembrane</keyword>
<feature type="transmembrane region" description="Helical" evidence="1">
    <location>
        <begin position="386"/>
        <end position="404"/>
    </location>
</feature>
<proteinExistence type="predicted"/>
<feature type="transmembrane region" description="Helical" evidence="1">
    <location>
        <begin position="439"/>
        <end position="463"/>
    </location>
</feature>
<dbReference type="AlphaFoldDB" id="A0A1W1UW07"/>
<dbReference type="RefSeq" id="WP_084257115.1">
    <property type="nucleotide sequence ID" value="NZ_FWWV01000018.1"/>
</dbReference>
<dbReference type="Proteomes" id="UP000192408">
    <property type="component" value="Unassembled WGS sequence"/>
</dbReference>
<keyword evidence="4" id="KW-1185">Reference proteome</keyword>
<protein>
    <submittedName>
        <fullName evidence="3">TraG-like protein, N-terminal region</fullName>
    </submittedName>
</protein>
<gene>
    <name evidence="3" type="ORF">SAMN05660772_02447</name>
</gene>
<feature type="transmembrane region" description="Helical" evidence="1">
    <location>
        <begin position="63"/>
        <end position="86"/>
    </location>
</feature>
<keyword evidence="1" id="KW-0472">Membrane</keyword>
<evidence type="ECO:0000313" key="4">
    <source>
        <dbReference type="Proteomes" id="UP000192408"/>
    </source>
</evidence>
<sequence>MKFTVDSYLEYFLTLLGWVINNGIFGVLIQTGIFLIPLLFILVRTFLEVKKQGDDEGNKGELLMRWLGIAYLPAMLAIILMMAPVIPISLEKISLNTQQSTVCGYSVPKQPKDTGYGSMASELGGQTARVPIWWGLFHRLNKGITHAFISVIPCKPDLRQVRFEVQHEKINNPILLTEIKHFVEQCYVPAQARLKESQLSLTPAQVQDTDWLGGHILITNSELYPRYRAKQPHRLWAYDAQRDAGLPNNGEGGFPNCAQWWNDADVGLKNRLLADVMQNFSAQVIGFFKSKEYTDEAVLRAILRPENVNVSEGKVYPGYSGNVDTTAMNVINSVASAAGMAVGSVAAFPGFDAVRQALPMVQAFILMTVIILTPVVIVLSAYSLKTIVTLTIVNFALIMLSFWWELARWLDSWLLDALYNSSTHNSLNVHFLSNTRDDIVVNFVMGSLFLVLPALWVGALSWAGMSIGNIANALASGSSTSQQAGQQGGAIATKVFNKLKEYFQGKGK</sequence>
<keyword evidence="1" id="KW-1133">Transmembrane helix</keyword>
<evidence type="ECO:0000313" key="3">
    <source>
        <dbReference type="EMBL" id="SMB85216.1"/>
    </source>
</evidence>
<evidence type="ECO:0000259" key="2">
    <source>
        <dbReference type="Pfam" id="PF07916"/>
    </source>
</evidence>
<feature type="domain" description="TraG N-terminal Proteobacteria" evidence="2">
    <location>
        <begin position="10"/>
        <end position="480"/>
    </location>
</feature>
<feature type="transmembrane region" description="Helical" evidence="1">
    <location>
        <begin position="357"/>
        <end position="379"/>
    </location>
</feature>
<accession>A0A1W1UW07</accession>
<feature type="transmembrane region" description="Helical" evidence="1">
    <location>
        <begin position="12"/>
        <end position="43"/>
    </location>
</feature>
<organism evidence="3 4">
    <name type="scientific">Pasteurella testudinis DSM 23072</name>
    <dbReference type="NCBI Taxonomy" id="1122938"/>
    <lineage>
        <taxon>Bacteria</taxon>
        <taxon>Pseudomonadati</taxon>
        <taxon>Pseudomonadota</taxon>
        <taxon>Gammaproteobacteria</taxon>
        <taxon>Pasteurellales</taxon>
        <taxon>Pasteurellaceae</taxon>
        <taxon>Pasteurella</taxon>
    </lineage>
</organism>
<dbReference type="STRING" id="1122938.SAMN05660772_02447"/>
<reference evidence="4" key="1">
    <citation type="submission" date="2017-04" db="EMBL/GenBank/DDBJ databases">
        <authorList>
            <person name="Varghese N."/>
            <person name="Submissions S."/>
        </authorList>
    </citation>
    <scope>NUCLEOTIDE SEQUENCE [LARGE SCALE GENOMIC DNA]</scope>
    <source>
        <strain evidence="4">DSM 23072</strain>
    </source>
</reference>
<dbReference type="InterPro" id="IPR012931">
    <property type="entry name" value="TraG_N_Proteobacteria"/>
</dbReference>
<name>A0A1W1UW07_9PAST</name>
<evidence type="ECO:0000256" key="1">
    <source>
        <dbReference type="SAM" id="Phobius"/>
    </source>
</evidence>
<dbReference type="EMBL" id="FWWV01000018">
    <property type="protein sequence ID" value="SMB85216.1"/>
    <property type="molecule type" value="Genomic_DNA"/>
</dbReference>
<dbReference type="Pfam" id="PF07916">
    <property type="entry name" value="TraG_N"/>
    <property type="match status" value="1"/>
</dbReference>